<dbReference type="Gene3D" id="1.25.40.420">
    <property type="match status" value="1"/>
</dbReference>
<dbReference type="EMBL" id="CAJNOC010001018">
    <property type="protein sequence ID" value="CAF0827011.1"/>
    <property type="molecule type" value="Genomic_DNA"/>
</dbReference>
<dbReference type="SMART" id="SM00875">
    <property type="entry name" value="BACK"/>
    <property type="match status" value="1"/>
</dbReference>
<dbReference type="InterPro" id="IPR000210">
    <property type="entry name" value="BTB/POZ_dom"/>
</dbReference>
<dbReference type="InterPro" id="IPR011333">
    <property type="entry name" value="SKP1/BTB/POZ_sf"/>
</dbReference>
<sequence>MNSARTNDESLKNLLKSFKNTSINPSAEIDRSKQRLDSNCSVSASTSKCTISKSDKVKCEKKSIQNMIKTHPLLIDLNNSKQKYKLESEESDFGLKKIDTGDSEDDNDYDNENNLCFQSLSLPKDDQKQCPNYNQNNNENCFKYKYEDDDDDDEFDYRKMIMKSTNKKCKPKQEPCSKPIRKQSPVKDCADNSENVKKKMHRANRIFYNGYLNKQDATKCYQTLPEYQTHASELLHFLKSLWSEKKMCDLSIEVANRKYPAHKIGLAMFSKKYREEFQKKANQSIYTISLKYSTVYSVEAILNYIYTAKIDINPSNVEEILCCAKELGIDELIQMANDYLSSLSIGDVLDYMGNIINKEGSELMFYELYVYFMTHLDKISRTPEFLKSSICVVNALLSDSHLSVNKELEVFEACLRWLEFDKQNRLCKLTELLRNVRFTLISPDDLVSKVESTVNMNDSCIFKQIYSAYKYHALNMSKLTNFMKREENRNECLKGASV</sequence>
<comment type="caution">
    <text evidence="2">The sequence shown here is derived from an EMBL/GenBank/DDBJ whole genome shotgun (WGS) entry which is preliminary data.</text>
</comment>
<keyword evidence="3" id="KW-1185">Reference proteome</keyword>
<dbReference type="AlphaFoldDB" id="A0A813UCA4"/>
<proteinExistence type="predicted"/>
<dbReference type="Pfam" id="PF00651">
    <property type="entry name" value="BTB"/>
    <property type="match status" value="1"/>
</dbReference>
<dbReference type="Gene3D" id="3.30.710.10">
    <property type="entry name" value="Potassium Channel Kv1.1, Chain A"/>
    <property type="match status" value="1"/>
</dbReference>
<evidence type="ECO:0000313" key="3">
    <source>
        <dbReference type="Proteomes" id="UP000663879"/>
    </source>
</evidence>
<name>A0A813UCA4_9BILA</name>
<dbReference type="InterPro" id="IPR011705">
    <property type="entry name" value="BACK"/>
</dbReference>
<evidence type="ECO:0000259" key="1">
    <source>
        <dbReference type="PROSITE" id="PS50097"/>
    </source>
</evidence>
<feature type="non-terminal residue" evidence="2">
    <location>
        <position position="498"/>
    </location>
</feature>
<dbReference type="OrthoDB" id="6350321at2759"/>
<dbReference type="SUPFAM" id="SSF54695">
    <property type="entry name" value="POZ domain"/>
    <property type="match status" value="1"/>
</dbReference>
<reference evidence="2" key="1">
    <citation type="submission" date="2021-02" db="EMBL/GenBank/DDBJ databases">
        <authorList>
            <person name="Nowell W R."/>
        </authorList>
    </citation>
    <scope>NUCLEOTIDE SEQUENCE</scope>
    <source>
        <strain evidence="2">Ploen Becks lab</strain>
    </source>
</reference>
<dbReference type="Pfam" id="PF07707">
    <property type="entry name" value="BACK"/>
    <property type="match status" value="1"/>
</dbReference>
<dbReference type="CDD" id="cd18186">
    <property type="entry name" value="BTB_POZ_ZBTB_KLHL-like"/>
    <property type="match status" value="1"/>
</dbReference>
<accession>A0A813UCA4</accession>
<feature type="domain" description="BTB" evidence="1">
    <location>
        <begin position="248"/>
        <end position="314"/>
    </location>
</feature>
<dbReference type="PANTHER" id="PTHR45632:SF17">
    <property type="entry name" value="KELCH-LIKE PROTEIN 31"/>
    <property type="match status" value="1"/>
</dbReference>
<gene>
    <name evidence="2" type="ORF">OXX778_LOCUS7771</name>
</gene>
<dbReference type="PROSITE" id="PS50097">
    <property type="entry name" value="BTB"/>
    <property type="match status" value="1"/>
</dbReference>
<dbReference type="PANTHER" id="PTHR45632">
    <property type="entry name" value="LD33804P"/>
    <property type="match status" value="1"/>
</dbReference>
<protein>
    <recommendedName>
        <fullName evidence="1">BTB domain-containing protein</fullName>
    </recommendedName>
</protein>
<organism evidence="2 3">
    <name type="scientific">Brachionus calyciflorus</name>
    <dbReference type="NCBI Taxonomy" id="104777"/>
    <lineage>
        <taxon>Eukaryota</taxon>
        <taxon>Metazoa</taxon>
        <taxon>Spiralia</taxon>
        <taxon>Gnathifera</taxon>
        <taxon>Rotifera</taxon>
        <taxon>Eurotatoria</taxon>
        <taxon>Monogononta</taxon>
        <taxon>Pseudotrocha</taxon>
        <taxon>Ploima</taxon>
        <taxon>Brachionidae</taxon>
        <taxon>Brachionus</taxon>
    </lineage>
</organism>
<dbReference type="SMART" id="SM00225">
    <property type="entry name" value="BTB"/>
    <property type="match status" value="1"/>
</dbReference>
<dbReference type="Proteomes" id="UP000663879">
    <property type="component" value="Unassembled WGS sequence"/>
</dbReference>
<evidence type="ECO:0000313" key="2">
    <source>
        <dbReference type="EMBL" id="CAF0827011.1"/>
    </source>
</evidence>